<protein>
    <submittedName>
        <fullName evidence="1">Uncharacterized protein</fullName>
    </submittedName>
</protein>
<evidence type="ECO:0000313" key="2">
    <source>
        <dbReference type="Proteomes" id="UP000430222"/>
    </source>
</evidence>
<dbReference type="Proteomes" id="UP000430222">
    <property type="component" value="Unassembled WGS sequence"/>
</dbReference>
<proteinExistence type="predicted"/>
<dbReference type="EMBL" id="VUNL01000003">
    <property type="protein sequence ID" value="MSV24233.1"/>
    <property type="molecule type" value="Genomic_DNA"/>
</dbReference>
<gene>
    <name evidence="1" type="ORF">FYJ78_03330</name>
</gene>
<keyword evidence="2" id="KW-1185">Reference proteome</keyword>
<reference evidence="1 2" key="1">
    <citation type="submission" date="2019-08" db="EMBL/GenBank/DDBJ databases">
        <title>In-depth cultivation of the pig gut microbiome towards novel bacterial diversity and tailored functional studies.</title>
        <authorList>
            <person name="Wylensek D."/>
            <person name="Hitch T.C.A."/>
            <person name="Clavel T."/>
        </authorList>
    </citation>
    <scope>NUCLEOTIDE SEQUENCE [LARGE SCALE GENOMIC DNA]</scope>
    <source>
        <strain evidence="2">WCA-380-WT-3B3</strain>
    </source>
</reference>
<accession>A0A6I2UPX0</accession>
<comment type="caution">
    <text evidence="1">The sequence shown here is derived from an EMBL/GenBank/DDBJ whole genome shotgun (WGS) entry which is preliminary data.</text>
</comment>
<dbReference type="RefSeq" id="WP_154620008.1">
    <property type="nucleotide sequence ID" value="NZ_VUNL01000003.1"/>
</dbReference>
<name>A0A6I2UPX0_9FIRM</name>
<evidence type="ECO:0000313" key="1">
    <source>
        <dbReference type="EMBL" id="MSV24233.1"/>
    </source>
</evidence>
<dbReference type="AlphaFoldDB" id="A0A6I2UPX0"/>
<organism evidence="1 2">
    <name type="scientific">Selenomonas montiformis</name>
    <dbReference type="NCBI Taxonomy" id="2652285"/>
    <lineage>
        <taxon>Bacteria</taxon>
        <taxon>Bacillati</taxon>
        <taxon>Bacillota</taxon>
        <taxon>Negativicutes</taxon>
        <taxon>Selenomonadales</taxon>
        <taxon>Selenomonadaceae</taxon>
        <taxon>Selenomonas</taxon>
    </lineage>
</organism>
<sequence length="84" mass="9355">MGGIDILSEKIVDIFDEPAPIIEEKKEVKIQEGLYDKSNHKVIIDKVEYDCELSSADIRLYDGCKVYCIATEEAGKVLIVGSGY</sequence>